<organism evidence="2 3">
    <name type="scientific">Laccaria amethystina LaAM-08-1</name>
    <dbReference type="NCBI Taxonomy" id="1095629"/>
    <lineage>
        <taxon>Eukaryota</taxon>
        <taxon>Fungi</taxon>
        <taxon>Dikarya</taxon>
        <taxon>Basidiomycota</taxon>
        <taxon>Agaricomycotina</taxon>
        <taxon>Agaricomycetes</taxon>
        <taxon>Agaricomycetidae</taxon>
        <taxon>Agaricales</taxon>
        <taxon>Agaricineae</taxon>
        <taxon>Hydnangiaceae</taxon>
        <taxon>Laccaria</taxon>
    </lineage>
</organism>
<dbReference type="EMBL" id="KN838967">
    <property type="protein sequence ID" value="KIJ91796.1"/>
    <property type="molecule type" value="Genomic_DNA"/>
</dbReference>
<evidence type="ECO:0000256" key="1">
    <source>
        <dbReference type="SAM" id="MobiDB-lite"/>
    </source>
</evidence>
<accession>A0A0C9X2C4</accession>
<dbReference type="STRING" id="1095629.A0A0C9X2C4"/>
<evidence type="ECO:0000313" key="3">
    <source>
        <dbReference type="Proteomes" id="UP000054477"/>
    </source>
</evidence>
<name>A0A0C9X2C4_9AGAR</name>
<dbReference type="HOGENOM" id="CLU_1004974_0_0_1"/>
<feature type="region of interest" description="Disordered" evidence="1">
    <location>
        <begin position="231"/>
        <end position="277"/>
    </location>
</feature>
<sequence length="277" mass="29652">MATDINDPQVTLLRQCGAVMSCGRLMGSLRVYKGAGETDRRHLRGVLVQTCTGCHWTKFPAGPYKFVDAEQLVLRILNSGLVRHNGTLLRPPSPVAAMLPLTQAGRIDCANLPCYTKGGVRTQGSKSCIEFKCKLCCSNAALEATANRIGHPWCNTHSQVAATERQMVQMAGPVLEAPIPSLPMVLDPPHPSTSSSDTDFAIDPQLLALSTSTPLALPPMCPIPMFIPSSSPPVASQRSSPTPISSLSVSRGSGRSLDQPLNPLWADVRNQATSSYH</sequence>
<keyword evidence="3" id="KW-1185">Reference proteome</keyword>
<reference evidence="3" key="2">
    <citation type="submission" date="2015-01" db="EMBL/GenBank/DDBJ databases">
        <title>Evolutionary Origins and Diversification of the Mycorrhizal Mutualists.</title>
        <authorList>
            <consortium name="DOE Joint Genome Institute"/>
            <consortium name="Mycorrhizal Genomics Consortium"/>
            <person name="Kohler A."/>
            <person name="Kuo A."/>
            <person name="Nagy L.G."/>
            <person name="Floudas D."/>
            <person name="Copeland A."/>
            <person name="Barry K.W."/>
            <person name="Cichocki N."/>
            <person name="Veneault-Fourrey C."/>
            <person name="LaButti K."/>
            <person name="Lindquist E.A."/>
            <person name="Lipzen A."/>
            <person name="Lundell T."/>
            <person name="Morin E."/>
            <person name="Murat C."/>
            <person name="Riley R."/>
            <person name="Ohm R."/>
            <person name="Sun H."/>
            <person name="Tunlid A."/>
            <person name="Henrissat B."/>
            <person name="Grigoriev I.V."/>
            <person name="Hibbett D.S."/>
            <person name="Martin F."/>
        </authorList>
    </citation>
    <scope>NUCLEOTIDE SEQUENCE [LARGE SCALE GENOMIC DNA]</scope>
    <source>
        <strain evidence="3">LaAM-08-1</strain>
    </source>
</reference>
<feature type="compositionally biased region" description="Low complexity" evidence="1">
    <location>
        <begin position="231"/>
        <end position="257"/>
    </location>
</feature>
<dbReference type="Proteomes" id="UP000054477">
    <property type="component" value="Unassembled WGS sequence"/>
</dbReference>
<dbReference type="AlphaFoldDB" id="A0A0C9X2C4"/>
<dbReference type="OrthoDB" id="128308at2759"/>
<protein>
    <submittedName>
        <fullName evidence="2">Uncharacterized protein</fullName>
    </submittedName>
</protein>
<evidence type="ECO:0000313" key="2">
    <source>
        <dbReference type="EMBL" id="KIJ91796.1"/>
    </source>
</evidence>
<gene>
    <name evidence="2" type="ORF">K443DRAFT_14103</name>
</gene>
<reference evidence="2 3" key="1">
    <citation type="submission" date="2014-04" db="EMBL/GenBank/DDBJ databases">
        <authorList>
            <consortium name="DOE Joint Genome Institute"/>
            <person name="Kuo A."/>
            <person name="Kohler A."/>
            <person name="Nagy L.G."/>
            <person name="Floudas D."/>
            <person name="Copeland A."/>
            <person name="Barry K.W."/>
            <person name="Cichocki N."/>
            <person name="Veneault-Fourrey C."/>
            <person name="LaButti K."/>
            <person name="Lindquist E.A."/>
            <person name="Lipzen A."/>
            <person name="Lundell T."/>
            <person name="Morin E."/>
            <person name="Murat C."/>
            <person name="Sun H."/>
            <person name="Tunlid A."/>
            <person name="Henrissat B."/>
            <person name="Grigoriev I.V."/>
            <person name="Hibbett D.S."/>
            <person name="Martin F."/>
            <person name="Nordberg H.P."/>
            <person name="Cantor M.N."/>
            <person name="Hua S.X."/>
        </authorList>
    </citation>
    <scope>NUCLEOTIDE SEQUENCE [LARGE SCALE GENOMIC DNA]</scope>
    <source>
        <strain evidence="2 3">LaAM-08-1</strain>
    </source>
</reference>
<proteinExistence type="predicted"/>